<evidence type="ECO:0000256" key="2">
    <source>
        <dbReference type="ARBA" id="ARBA00022598"/>
    </source>
</evidence>
<comment type="caution">
    <text evidence="5">The sequence shown here is derived from an EMBL/GenBank/DDBJ whole genome shotgun (WGS) entry which is preliminary data.</text>
</comment>
<dbReference type="InterPro" id="IPR020845">
    <property type="entry name" value="AMP-binding_CS"/>
</dbReference>
<dbReference type="RefSeq" id="WP_083042329.1">
    <property type="nucleotide sequence ID" value="NZ_MVHP01000002.1"/>
</dbReference>
<dbReference type="InterPro" id="IPR000873">
    <property type="entry name" value="AMP-dep_synth/lig_dom"/>
</dbReference>
<dbReference type="AlphaFoldDB" id="A0A1X0D8L3"/>
<dbReference type="PANTHER" id="PTHR43201">
    <property type="entry name" value="ACYL-COA SYNTHETASE"/>
    <property type="match status" value="1"/>
</dbReference>
<keyword evidence="2 5" id="KW-0436">Ligase</keyword>
<name>A0A1X0D8L3_9MYCO</name>
<dbReference type="Gene3D" id="3.30.300.30">
    <property type="match status" value="1"/>
</dbReference>
<dbReference type="InterPro" id="IPR045851">
    <property type="entry name" value="AMP-bd_C_sf"/>
</dbReference>
<dbReference type="EMBL" id="MVHP01000002">
    <property type="protein sequence ID" value="ORA68697.1"/>
    <property type="molecule type" value="Genomic_DNA"/>
</dbReference>
<evidence type="ECO:0000259" key="4">
    <source>
        <dbReference type="Pfam" id="PF13193"/>
    </source>
</evidence>
<reference evidence="5 6" key="1">
    <citation type="submission" date="2017-02" db="EMBL/GenBank/DDBJ databases">
        <title>The new phylogeny of genus Mycobacterium.</title>
        <authorList>
            <person name="Tortoli E."/>
            <person name="Trovato A."/>
            <person name="Cirillo D.M."/>
        </authorList>
    </citation>
    <scope>NUCLEOTIDE SEQUENCE [LARGE SCALE GENOMIC DNA]</scope>
    <source>
        <strain evidence="5 6">FI-09383</strain>
    </source>
</reference>
<dbReference type="PANTHER" id="PTHR43201:SF5">
    <property type="entry name" value="MEDIUM-CHAIN ACYL-COA LIGASE ACSF2, MITOCHONDRIAL"/>
    <property type="match status" value="1"/>
</dbReference>
<protein>
    <submittedName>
        <fullName evidence="5">Long-chain fatty acid--CoA ligase</fullName>
    </submittedName>
</protein>
<organism evidence="5 6">
    <name type="scientific">Mycolicibacterium elephantis</name>
    <dbReference type="NCBI Taxonomy" id="81858"/>
    <lineage>
        <taxon>Bacteria</taxon>
        <taxon>Bacillati</taxon>
        <taxon>Actinomycetota</taxon>
        <taxon>Actinomycetes</taxon>
        <taxon>Mycobacteriales</taxon>
        <taxon>Mycobacteriaceae</taxon>
        <taxon>Mycolicibacterium</taxon>
    </lineage>
</organism>
<proteinExistence type="inferred from homology"/>
<gene>
    <name evidence="5" type="ORF">BST23_02370</name>
</gene>
<dbReference type="OrthoDB" id="9803968at2"/>
<evidence type="ECO:0000313" key="5">
    <source>
        <dbReference type="EMBL" id="ORA68697.1"/>
    </source>
</evidence>
<dbReference type="Pfam" id="PF13193">
    <property type="entry name" value="AMP-binding_C"/>
    <property type="match status" value="1"/>
</dbReference>
<dbReference type="Pfam" id="PF00501">
    <property type="entry name" value="AMP-binding"/>
    <property type="match status" value="1"/>
</dbReference>
<evidence type="ECO:0000313" key="6">
    <source>
        <dbReference type="Proteomes" id="UP000192772"/>
    </source>
</evidence>
<comment type="similarity">
    <text evidence="1">Belongs to the ATP-dependent AMP-binding enzyme family.</text>
</comment>
<dbReference type="SUPFAM" id="SSF56801">
    <property type="entry name" value="Acetyl-CoA synthetase-like"/>
    <property type="match status" value="1"/>
</dbReference>
<dbReference type="Proteomes" id="UP000192772">
    <property type="component" value="Unassembled WGS sequence"/>
</dbReference>
<dbReference type="GO" id="GO:0006631">
    <property type="term" value="P:fatty acid metabolic process"/>
    <property type="evidence" value="ECO:0007669"/>
    <property type="project" value="TreeGrafter"/>
</dbReference>
<evidence type="ECO:0000256" key="1">
    <source>
        <dbReference type="ARBA" id="ARBA00006432"/>
    </source>
</evidence>
<dbReference type="InterPro" id="IPR042099">
    <property type="entry name" value="ANL_N_sf"/>
</dbReference>
<dbReference type="InterPro" id="IPR025110">
    <property type="entry name" value="AMP-bd_C"/>
</dbReference>
<dbReference type="Gene3D" id="3.40.50.12780">
    <property type="entry name" value="N-terminal domain of ligase-like"/>
    <property type="match status" value="1"/>
</dbReference>
<evidence type="ECO:0000259" key="3">
    <source>
        <dbReference type="Pfam" id="PF00501"/>
    </source>
</evidence>
<accession>A0A1X0D8L3</accession>
<dbReference type="PROSITE" id="PS00455">
    <property type="entry name" value="AMP_BINDING"/>
    <property type="match status" value="1"/>
</dbReference>
<sequence length="513" mass="55246">MTVSTEPSVYCGADCRPLSAVRQRAARMAAGMHNCGIGPQDRVAVVMRNDIAQLEVTLAIGLLGAVPVAVNWHWTGDDLAHVLANSGAKLAVAHSDLLPGTRRHAPSGMKLAEVPLPAAVTAAYSITDPELTETAPVVEDWVQQFDPWPESSSQPPMSVIYTSGTTGLAKGVLRQPITPDHLPAITKTLADLLHLAPGRATLLPAPLYHSAPNVHMTFAAALGMDIHIMPRFDAEAFLRGIHDHKISSVQVVPTMFARLLQLPSRVRRAYDVSSLERVVHAAAPCPPETKRAMIDWLGPIIYEYYGGTEVGVLTICDSDDAISKPGTVGRPIADAHIVVLDDAGNEVAAGTDGIVYGRPFTGWPDFTYIDDAAKRRAVAVGDHVTLGDVGHLDADGYLYISDRINDMVVSGGVNIYPAEVESCLMSLDGVADVAVFGVPDEDLGEVLAAHVQLRDGARLTGDDIRAHVAARLARYKTPRIVAFVDSLPREDTGKLFKRRLREQYLQEPMEKAK</sequence>
<dbReference type="STRING" id="81858.BST23_02370"/>
<feature type="domain" description="AMP-dependent synthetase/ligase" evidence="3">
    <location>
        <begin position="21"/>
        <end position="356"/>
    </location>
</feature>
<feature type="domain" description="AMP-binding enzyme C-terminal" evidence="4">
    <location>
        <begin position="419"/>
        <end position="494"/>
    </location>
</feature>
<dbReference type="GO" id="GO:0031956">
    <property type="term" value="F:medium-chain fatty acid-CoA ligase activity"/>
    <property type="evidence" value="ECO:0007669"/>
    <property type="project" value="TreeGrafter"/>
</dbReference>